<evidence type="ECO:0000256" key="3">
    <source>
        <dbReference type="SAM" id="MobiDB-lite"/>
    </source>
</evidence>
<evidence type="ECO:0000313" key="5">
    <source>
        <dbReference type="Proteomes" id="UP000650467"/>
    </source>
</evidence>
<sequence>MDVSTAANSWVDSYLEALISSGTRGALAARTGADDYAVPEAVDADRRVCAKYYVNQILSLDEDALRRSWNRVSRANRDSQVEKDARVEYLSWRVWAMKRKRAALAARAAAAARRAADEADDGLSEERTALLYLDDLDTTLTLEPLEEEADAVEDEGGGAEGEGEEEEDEAAGGGSGGGGGRRSSRLAQLAARLAEPLSADQSAVPDTEQPDEQSWDAVYPATAAAKQAAAAAARGARHPAAAGHPAAAATMAGRGGAAGTAAAGGGYGGGNGGGGGGGGLASLEALEGMDVASTSTRTMAGARGASGGGGAASLLGGASGGGGSHLSLRSAPPALCPPSPPPSVFAAAASSPLPPAHPAPTPTTPPSQPQPPAPLSSPGPTPTHATAASPAAAAPSPATAATAATAAAAAAPTEADLGLLVGRPGGCRRYVVLVSLHGLVRGSRMELGRDPDTGGQVKYVVELARALGRTPSVARVDLLTRLVADPRVDKSYAVPEERLDTGSSNTSTGGAADPAPPPPPSPPPPASTDADKLGSTASGGAAAGRPAAAAASGGGGVDDPCGAFIVRLPAGPSHVYLKKEDLWPHVREFADRAQSHVAATLARLGAAGAAAELWAVHGHYADAGEAAALLAAAVGCPMLLTGHSLGRNKKQRRLDHIAKRGLHPPSHLKRLLELDVQLEPAALAVSGRAAASIIRGGAAVPAPSNRCASAMCEV</sequence>
<dbReference type="SUPFAM" id="SSF53756">
    <property type="entry name" value="UDP-Glycosyltransferase/glycogen phosphorylase"/>
    <property type="match status" value="1"/>
</dbReference>
<organism evidence="4 5">
    <name type="scientific">Chlamydomonas incerta</name>
    <dbReference type="NCBI Taxonomy" id="51695"/>
    <lineage>
        <taxon>Eukaryota</taxon>
        <taxon>Viridiplantae</taxon>
        <taxon>Chlorophyta</taxon>
        <taxon>core chlorophytes</taxon>
        <taxon>Chlorophyceae</taxon>
        <taxon>CS clade</taxon>
        <taxon>Chlamydomonadales</taxon>
        <taxon>Chlamydomonadaceae</taxon>
        <taxon>Chlamydomonas</taxon>
    </lineage>
</organism>
<keyword evidence="5" id="KW-1185">Reference proteome</keyword>
<dbReference type="Gene3D" id="3.40.50.2000">
    <property type="entry name" value="Glycogen Phosphorylase B"/>
    <property type="match status" value="2"/>
</dbReference>
<comment type="caution">
    <text evidence="4">The sequence shown here is derived from an EMBL/GenBank/DDBJ whole genome shotgun (WGS) entry which is preliminary data.</text>
</comment>
<feature type="compositionally biased region" description="Low complexity" evidence="3">
    <location>
        <begin position="382"/>
        <end position="396"/>
    </location>
</feature>
<feature type="compositionally biased region" description="Pro residues" evidence="3">
    <location>
        <begin position="514"/>
        <end position="526"/>
    </location>
</feature>
<feature type="region of interest" description="Disordered" evidence="3">
    <location>
        <begin position="145"/>
        <end position="185"/>
    </location>
</feature>
<keyword evidence="1" id="KW-0328">Glycosyltransferase</keyword>
<feature type="region of interest" description="Disordered" evidence="3">
    <location>
        <begin position="493"/>
        <end position="554"/>
    </location>
</feature>
<feature type="compositionally biased region" description="Gly residues" evidence="3">
    <location>
        <begin position="171"/>
        <end position="181"/>
    </location>
</feature>
<feature type="compositionally biased region" description="Pro residues" evidence="3">
    <location>
        <begin position="334"/>
        <end position="343"/>
    </location>
</feature>
<dbReference type="OrthoDB" id="512920at2759"/>
<dbReference type="AlphaFoldDB" id="A0A835W6S2"/>
<name>A0A835W6S2_CHLIN</name>
<feature type="compositionally biased region" description="Acidic residues" evidence="3">
    <location>
        <begin position="145"/>
        <end position="170"/>
    </location>
</feature>
<accession>A0A835W6S2</accession>
<reference evidence="4" key="1">
    <citation type="journal article" date="2020" name="bioRxiv">
        <title>Comparative genomics of Chlamydomonas.</title>
        <authorList>
            <person name="Craig R.J."/>
            <person name="Hasan A.R."/>
            <person name="Ness R.W."/>
            <person name="Keightley P.D."/>
        </authorList>
    </citation>
    <scope>NUCLEOTIDE SEQUENCE</scope>
    <source>
        <strain evidence="4">SAG 7.73</strain>
    </source>
</reference>
<proteinExistence type="predicted"/>
<dbReference type="PANTHER" id="PTHR46039">
    <property type="entry name" value="SUCROSE-PHOSPHATE SYNTHASE 3-RELATED"/>
    <property type="match status" value="1"/>
</dbReference>
<feature type="compositionally biased region" description="Pro residues" evidence="3">
    <location>
        <begin position="352"/>
        <end position="381"/>
    </location>
</feature>
<dbReference type="Proteomes" id="UP000650467">
    <property type="component" value="Unassembled WGS sequence"/>
</dbReference>
<gene>
    <name evidence="4" type="ORF">HXX76_004635</name>
</gene>
<evidence type="ECO:0008006" key="6">
    <source>
        <dbReference type="Google" id="ProtNLM"/>
    </source>
</evidence>
<keyword evidence="2" id="KW-0808">Transferase</keyword>
<feature type="compositionally biased region" description="Low complexity" evidence="3">
    <location>
        <begin position="534"/>
        <end position="551"/>
    </location>
</feature>
<evidence type="ECO:0000256" key="1">
    <source>
        <dbReference type="ARBA" id="ARBA00022676"/>
    </source>
</evidence>
<feature type="region of interest" description="Disordered" evidence="3">
    <location>
        <begin position="319"/>
        <end position="396"/>
    </location>
</feature>
<evidence type="ECO:0000313" key="4">
    <source>
        <dbReference type="EMBL" id="KAG2439274.1"/>
    </source>
</evidence>
<protein>
    <recommendedName>
        <fullName evidence="6">Sucrose-phosphate synthase</fullName>
    </recommendedName>
</protein>
<dbReference type="InterPro" id="IPR044161">
    <property type="entry name" value="SPS"/>
</dbReference>
<evidence type="ECO:0000256" key="2">
    <source>
        <dbReference type="ARBA" id="ARBA00022679"/>
    </source>
</evidence>
<dbReference type="GO" id="GO:0016757">
    <property type="term" value="F:glycosyltransferase activity"/>
    <property type="evidence" value="ECO:0007669"/>
    <property type="project" value="UniProtKB-KW"/>
</dbReference>
<dbReference type="PANTHER" id="PTHR46039:SF5">
    <property type="entry name" value="SUCROSE-PHOSPHATE SYNTHASE 3-RELATED"/>
    <property type="match status" value="1"/>
</dbReference>
<dbReference type="EMBL" id="JAEHOC010000008">
    <property type="protein sequence ID" value="KAG2439274.1"/>
    <property type="molecule type" value="Genomic_DNA"/>
</dbReference>